<accession>A0A914S0I9</accession>
<protein>
    <submittedName>
        <fullName evidence="2">Uncharacterized protein</fullName>
    </submittedName>
</protein>
<dbReference type="AlphaFoldDB" id="A0A914S0I9"/>
<proteinExistence type="predicted"/>
<dbReference type="Proteomes" id="UP000887564">
    <property type="component" value="Unplaced"/>
</dbReference>
<reference evidence="2" key="1">
    <citation type="submission" date="2022-11" db="UniProtKB">
        <authorList>
            <consortium name="WormBaseParasite"/>
        </authorList>
    </citation>
    <scope>IDENTIFICATION</scope>
</reference>
<name>A0A914S0I9_PAREQ</name>
<evidence type="ECO:0000313" key="2">
    <source>
        <dbReference type="WBParaSite" id="PEQ_0001187201-mRNA-1"/>
    </source>
</evidence>
<organism evidence="1 2">
    <name type="scientific">Parascaris equorum</name>
    <name type="common">Equine roundworm</name>
    <dbReference type="NCBI Taxonomy" id="6256"/>
    <lineage>
        <taxon>Eukaryota</taxon>
        <taxon>Metazoa</taxon>
        <taxon>Ecdysozoa</taxon>
        <taxon>Nematoda</taxon>
        <taxon>Chromadorea</taxon>
        <taxon>Rhabditida</taxon>
        <taxon>Spirurina</taxon>
        <taxon>Ascaridomorpha</taxon>
        <taxon>Ascaridoidea</taxon>
        <taxon>Ascarididae</taxon>
        <taxon>Parascaris</taxon>
    </lineage>
</organism>
<dbReference type="WBParaSite" id="PEQ_0001187201-mRNA-1">
    <property type="protein sequence ID" value="PEQ_0001187201-mRNA-1"/>
    <property type="gene ID" value="PEQ_0001187201"/>
</dbReference>
<sequence length="50" mass="5722">MFRHVQVDLITEQRDAEVDDDYIKEAAELSDSNTFRALDLLLQGSPCHES</sequence>
<keyword evidence="1" id="KW-1185">Reference proteome</keyword>
<evidence type="ECO:0000313" key="1">
    <source>
        <dbReference type="Proteomes" id="UP000887564"/>
    </source>
</evidence>